<reference evidence="3" key="1">
    <citation type="submission" date="2025-08" db="UniProtKB">
        <authorList>
            <consortium name="RefSeq"/>
        </authorList>
    </citation>
    <scope>IDENTIFICATION</scope>
    <source>
        <tissue evidence="3">Skeletal muscle</tissue>
    </source>
</reference>
<dbReference type="PANTHER" id="PTHR11412:SF185">
    <property type="entry name" value="ALPHA-2-MACROGLOBULIN-LIKE PROTEIN 1"/>
    <property type="match status" value="1"/>
</dbReference>
<evidence type="ECO:0000313" key="3">
    <source>
        <dbReference type="RefSeq" id="XP_013916337.1"/>
    </source>
</evidence>
<dbReference type="GeneID" id="106544565"/>
<keyword evidence="2" id="KW-1185">Reference proteome</keyword>
<feature type="chain" id="PRO_5026809474" evidence="1">
    <location>
        <begin position="22"/>
        <end position="248"/>
    </location>
</feature>
<feature type="signal peptide" evidence="1">
    <location>
        <begin position="1"/>
        <end position="21"/>
    </location>
</feature>
<dbReference type="InterPro" id="IPR050473">
    <property type="entry name" value="A2M/Complement_sys"/>
</dbReference>
<organism evidence="2 3">
    <name type="scientific">Thamnophis sirtalis</name>
    <dbReference type="NCBI Taxonomy" id="35019"/>
    <lineage>
        <taxon>Eukaryota</taxon>
        <taxon>Metazoa</taxon>
        <taxon>Chordata</taxon>
        <taxon>Craniata</taxon>
        <taxon>Vertebrata</taxon>
        <taxon>Euteleostomi</taxon>
        <taxon>Lepidosauria</taxon>
        <taxon>Squamata</taxon>
        <taxon>Bifurcata</taxon>
        <taxon>Unidentata</taxon>
        <taxon>Episquamata</taxon>
        <taxon>Toxicofera</taxon>
        <taxon>Serpentes</taxon>
        <taxon>Colubroidea</taxon>
        <taxon>Colubridae</taxon>
        <taxon>Natricinae</taxon>
        <taxon>Thamnophis</taxon>
    </lineage>
</organism>
<dbReference type="AlphaFoldDB" id="A0A6I9XQK8"/>
<dbReference type="RefSeq" id="XP_013916337.1">
    <property type="nucleotide sequence ID" value="XM_014060862.1"/>
</dbReference>
<proteinExistence type="predicted"/>
<protein>
    <submittedName>
        <fullName evidence="3">Pregnancy zone protein-like</fullName>
    </submittedName>
</protein>
<name>A0A6I9XQK8_9SAUR</name>
<evidence type="ECO:0000313" key="2">
    <source>
        <dbReference type="Proteomes" id="UP000504617"/>
    </source>
</evidence>
<dbReference type="PANTHER" id="PTHR11412">
    <property type="entry name" value="MACROGLOBULIN / COMPLEMENT"/>
    <property type="match status" value="1"/>
</dbReference>
<gene>
    <name evidence="3" type="primary">LOC106544565</name>
</gene>
<sequence>MGAATFLRALTLLILTASAFSDQHFLVIFPAFIHHPSTEKLCIFLDSFSKSIHVSVTLEMKLQNHTLLEKDVNAPGTFECTSFQVPKFVPRNKDFGFQYEEEVAHVHVLIQHDKSTFENRKKVLVKNAYKRTLIELDKPFYKPGEEVKFRIVTLDEKFQTIEEAIPMIKLEIDKTGYASFIVKTTDIKLSQKEYINTIVLYAEIEEEGTGEEQRRPYGKCYDAIKIGLYFVAQSSSAFLDWSLRLIVI</sequence>
<dbReference type="KEGG" id="tsr:106544565"/>
<keyword evidence="1" id="KW-0732">Signal</keyword>
<dbReference type="Gene3D" id="2.60.40.1930">
    <property type="match status" value="2"/>
</dbReference>
<dbReference type="Proteomes" id="UP000504617">
    <property type="component" value="Unplaced"/>
</dbReference>
<dbReference type="OrthoDB" id="9998011at2759"/>
<evidence type="ECO:0000256" key="1">
    <source>
        <dbReference type="SAM" id="SignalP"/>
    </source>
</evidence>
<accession>A0A6I9XQK8</accession>